<dbReference type="AlphaFoldDB" id="A0A7V4U0N0"/>
<reference evidence="2" key="1">
    <citation type="journal article" date="2020" name="mSystems">
        <title>Genome- and Community-Level Interaction Insights into Carbon Utilization and Element Cycling Functions of Hydrothermarchaeota in Hydrothermal Sediment.</title>
        <authorList>
            <person name="Zhou Z."/>
            <person name="Liu Y."/>
            <person name="Xu W."/>
            <person name="Pan J."/>
            <person name="Luo Z.H."/>
            <person name="Li M."/>
        </authorList>
    </citation>
    <scope>NUCLEOTIDE SEQUENCE [LARGE SCALE GENOMIC DNA]</scope>
    <source>
        <strain evidence="2">HyVt-577</strain>
    </source>
</reference>
<dbReference type="Proteomes" id="UP000885779">
    <property type="component" value="Unassembled WGS sequence"/>
</dbReference>
<dbReference type="EMBL" id="DRQG01000085">
    <property type="protein sequence ID" value="HGY55841.1"/>
    <property type="molecule type" value="Genomic_DNA"/>
</dbReference>
<name>A0A7V4U0N0_CALAY</name>
<accession>A0A7V4U0N0</accession>
<sequence length="104" mass="11479">MMEIISIVLIILIAYLILKLFAVFFHAGIWLLALPFKLLAITLSTLLVVFVLVPLGVIGGLLSLLAVPVVLAALLLPFLLIGLGLWLLIRHNQNLSKKRNNPYI</sequence>
<organism evidence="2">
    <name type="scientific">Caldithrix abyssi</name>
    <dbReference type="NCBI Taxonomy" id="187145"/>
    <lineage>
        <taxon>Bacteria</taxon>
        <taxon>Pseudomonadati</taxon>
        <taxon>Calditrichota</taxon>
        <taxon>Calditrichia</taxon>
        <taxon>Calditrichales</taxon>
        <taxon>Calditrichaceae</taxon>
        <taxon>Caldithrix</taxon>
    </lineage>
</organism>
<evidence type="ECO:0000256" key="1">
    <source>
        <dbReference type="SAM" id="Phobius"/>
    </source>
</evidence>
<protein>
    <submittedName>
        <fullName evidence="2">Uncharacterized protein</fullName>
    </submittedName>
</protein>
<evidence type="ECO:0000313" key="2">
    <source>
        <dbReference type="EMBL" id="HGY55841.1"/>
    </source>
</evidence>
<keyword evidence="1" id="KW-0812">Transmembrane</keyword>
<comment type="caution">
    <text evidence="2">The sequence shown here is derived from an EMBL/GenBank/DDBJ whole genome shotgun (WGS) entry which is preliminary data.</text>
</comment>
<keyword evidence="1" id="KW-1133">Transmembrane helix</keyword>
<feature type="transmembrane region" description="Helical" evidence="1">
    <location>
        <begin position="38"/>
        <end position="59"/>
    </location>
</feature>
<feature type="transmembrane region" description="Helical" evidence="1">
    <location>
        <begin position="65"/>
        <end position="89"/>
    </location>
</feature>
<gene>
    <name evidence="2" type="ORF">ENK44_09075</name>
</gene>
<proteinExistence type="predicted"/>
<feature type="transmembrane region" description="Helical" evidence="1">
    <location>
        <begin position="6"/>
        <end position="31"/>
    </location>
</feature>
<keyword evidence="1" id="KW-0472">Membrane</keyword>